<dbReference type="EMBL" id="CAJVCH010530503">
    <property type="protein sequence ID" value="CAG7823768.1"/>
    <property type="molecule type" value="Genomic_DNA"/>
</dbReference>
<evidence type="ECO:0000256" key="2">
    <source>
        <dbReference type="ARBA" id="ARBA00022737"/>
    </source>
</evidence>
<dbReference type="Proteomes" id="UP000708208">
    <property type="component" value="Unassembled WGS sequence"/>
</dbReference>
<dbReference type="PANTHER" id="PTHR24223:SF443">
    <property type="entry name" value="MULTIDRUG-RESISTANCE LIKE PROTEIN 1, ISOFORM I"/>
    <property type="match status" value="1"/>
</dbReference>
<dbReference type="GO" id="GO:0042626">
    <property type="term" value="F:ATPase-coupled transmembrane transporter activity"/>
    <property type="evidence" value="ECO:0007669"/>
    <property type="project" value="TreeGrafter"/>
</dbReference>
<keyword evidence="3" id="KW-0547">Nucleotide-binding</keyword>
<sequence>MKEYCDIPQEAAWYVADQKPGAEWPQHGYIIFRDFQTRYRHNLGLVLRKVDCNISRGEKVGIVGRYSRETHNHSSGSSIVRWKSPS</sequence>
<dbReference type="PANTHER" id="PTHR24223">
    <property type="entry name" value="ATP-BINDING CASSETTE SUB-FAMILY C"/>
    <property type="match status" value="1"/>
</dbReference>
<accession>A0A8J2PJ34</accession>
<proteinExistence type="predicted"/>
<protein>
    <submittedName>
        <fullName evidence="5">Uncharacterized protein</fullName>
    </submittedName>
</protein>
<evidence type="ECO:0000256" key="1">
    <source>
        <dbReference type="ARBA" id="ARBA00004127"/>
    </source>
</evidence>
<dbReference type="GO" id="GO:0012505">
    <property type="term" value="C:endomembrane system"/>
    <property type="evidence" value="ECO:0007669"/>
    <property type="project" value="UniProtKB-SubCell"/>
</dbReference>
<organism evidence="5 6">
    <name type="scientific">Allacma fusca</name>
    <dbReference type="NCBI Taxonomy" id="39272"/>
    <lineage>
        <taxon>Eukaryota</taxon>
        <taxon>Metazoa</taxon>
        <taxon>Ecdysozoa</taxon>
        <taxon>Arthropoda</taxon>
        <taxon>Hexapoda</taxon>
        <taxon>Collembola</taxon>
        <taxon>Symphypleona</taxon>
        <taxon>Sminthuridae</taxon>
        <taxon>Allacma</taxon>
    </lineage>
</organism>
<dbReference type="OrthoDB" id="6500128at2759"/>
<dbReference type="AlphaFoldDB" id="A0A8J2PJ34"/>
<evidence type="ECO:0000313" key="5">
    <source>
        <dbReference type="EMBL" id="CAG7823768.1"/>
    </source>
</evidence>
<gene>
    <name evidence="5" type="ORF">AFUS01_LOCUS33964</name>
</gene>
<evidence type="ECO:0000256" key="3">
    <source>
        <dbReference type="ARBA" id="ARBA00022741"/>
    </source>
</evidence>
<keyword evidence="4" id="KW-0067">ATP-binding</keyword>
<reference evidence="5" key="1">
    <citation type="submission" date="2021-06" db="EMBL/GenBank/DDBJ databases">
        <authorList>
            <person name="Hodson N. C."/>
            <person name="Mongue J. A."/>
            <person name="Jaron S. K."/>
        </authorList>
    </citation>
    <scope>NUCLEOTIDE SEQUENCE</scope>
</reference>
<keyword evidence="2" id="KW-0677">Repeat</keyword>
<comment type="subcellular location">
    <subcellularLocation>
        <location evidence="1">Endomembrane system</location>
        <topology evidence="1">Multi-pass membrane protein</topology>
    </subcellularLocation>
</comment>
<name>A0A8J2PJ34_9HEXA</name>
<evidence type="ECO:0000313" key="6">
    <source>
        <dbReference type="Proteomes" id="UP000708208"/>
    </source>
</evidence>
<dbReference type="InterPro" id="IPR050173">
    <property type="entry name" value="ABC_transporter_C-like"/>
</dbReference>
<evidence type="ECO:0000256" key="4">
    <source>
        <dbReference type="ARBA" id="ARBA00022840"/>
    </source>
</evidence>
<keyword evidence="6" id="KW-1185">Reference proteome</keyword>
<dbReference type="GO" id="GO:0016020">
    <property type="term" value="C:membrane"/>
    <property type="evidence" value="ECO:0007669"/>
    <property type="project" value="TreeGrafter"/>
</dbReference>
<comment type="caution">
    <text evidence="5">The sequence shown here is derived from an EMBL/GenBank/DDBJ whole genome shotgun (WGS) entry which is preliminary data.</text>
</comment>
<dbReference type="GO" id="GO:0005524">
    <property type="term" value="F:ATP binding"/>
    <property type="evidence" value="ECO:0007669"/>
    <property type="project" value="UniProtKB-KW"/>
</dbReference>